<keyword evidence="1" id="KW-1185">Reference proteome</keyword>
<proteinExistence type="predicted"/>
<dbReference type="WBParaSite" id="maker-uti_cns_0045431-snap-gene-3.32-mRNA-1">
    <property type="protein sequence ID" value="maker-uti_cns_0045431-snap-gene-3.32-mRNA-1"/>
    <property type="gene ID" value="maker-uti_cns_0045431-snap-gene-3.32"/>
</dbReference>
<evidence type="ECO:0000313" key="3">
    <source>
        <dbReference type="WBParaSite" id="maker-uti_cns_0045431-snap-gene-3.32-mRNA-1"/>
    </source>
</evidence>
<accession>A0A1I8J1L4</accession>
<sequence>MYRHSSFDHWCRVRYRVQFQLGDIVYQSDIIDQLLDAKGYGDSYPIRQTSLFANLNSRYPLKVSISLLSMWPVTTVDLIPTSRHKSAARCYDTDKQQWVVETDILGRQLKLRLFYSDVKNVPRHFTRLVSWNAYVVPCEPDRPVVKAVNGPFTNYYSQKEQDEGFDVEMDLPVEEICDNSGGYTERETGYLTAQIEWLYSHLLYQDFYHHYDDVTRLHKHQMSREVSALQAENYSLEKQLFSYQISISRKDAGFDGPAIAANVSAVGGGA</sequence>
<organism evidence="1 3">
    <name type="scientific">Macrostomum lignano</name>
    <dbReference type="NCBI Taxonomy" id="282301"/>
    <lineage>
        <taxon>Eukaryota</taxon>
        <taxon>Metazoa</taxon>
        <taxon>Spiralia</taxon>
        <taxon>Lophotrochozoa</taxon>
        <taxon>Platyhelminthes</taxon>
        <taxon>Rhabditophora</taxon>
        <taxon>Macrostomorpha</taxon>
        <taxon>Macrostomida</taxon>
        <taxon>Macrostomidae</taxon>
        <taxon>Macrostomum</taxon>
    </lineage>
</organism>
<evidence type="ECO:0000313" key="2">
    <source>
        <dbReference type="WBParaSite" id="maker-uti_cns_0001461-snap-gene-0.5-mRNA-1"/>
    </source>
</evidence>
<name>A0A1I8J1L4_9PLAT</name>
<evidence type="ECO:0000313" key="1">
    <source>
        <dbReference type="Proteomes" id="UP000095280"/>
    </source>
</evidence>
<reference evidence="2 3" key="1">
    <citation type="submission" date="2016-11" db="UniProtKB">
        <authorList>
            <consortium name="WormBaseParasite"/>
        </authorList>
    </citation>
    <scope>IDENTIFICATION</scope>
</reference>
<dbReference type="WBParaSite" id="maker-uti_cns_0001461-snap-gene-0.5-mRNA-1">
    <property type="protein sequence ID" value="maker-uti_cns_0001461-snap-gene-0.5-mRNA-1"/>
    <property type="gene ID" value="maker-uti_cns_0001461-snap-gene-0.5"/>
</dbReference>
<dbReference type="AlphaFoldDB" id="A0A1I8J1L4"/>
<protein>
    <submittedName>
        <fullName evidence="2 3">DUF4249 domain-containing protein</fullName>
    </submittedName>
</protein>
<dbReference type="Proteomes" id="UP000095280">
    <property type="component" value="Unplaced"/>
</dbReference>